<protein>
    <submittedName>
        <fullName evidence="2">Uncharacterized protein</fullName>
    </submittedName>
</protein>
<dbReference type="EMBL" id="HACA01006726">
    <property type="protein sequence ID" value="CDW24087.1"/>
    <property type="molecule type" value="Transcribed_RNA"/>
</dbReference>
<sequence>MDHPELDEGTSSKMSPRDEQGTRVSKTSLRAKVISPRDEQGARVLKTSIRVNGMSPRDEQGARVVKTSMRNFVLLSPVRELRTMEIKLCCKRKNVHGWSESIGCCSWSGTCVSTVMDL</sequence>
<reference evidence="2" key="1">
    <citation type="submission" date="2014-05" db="EMBL/GenBank/DDBJ databases">
        <authorList>
            <person name="Chronopoulou M."/>
        </authorList>
    </citation>
    <scope>NUCLEOTIDE SEQUENCE</scope>
    <source>
        <tissue evidence="2">Whole organism</tissue>
    </source>
</reference>
<dbReference type="AlphaFoldDB" id="A0A0K2TES1"/>
<organism evidence="2">
    <name type="scientific">Lepeophtheirus salmonis</name>
    <name type="common">Salmon louse</name>
    <name type="synonym">Caligus salmonis</name>
    <dbReference type="NCBI Taxonomy" id="72036"/>
    <lineage>
        <taxon>Eukaryota</taxon>
        <taxon>Metazoa</taxon>
        <taxon>Ecdysozoa</taxon>
        <taxon>Arthropoda</taxon>
        <taxon>Crustacea</taxon>
        <taxon>Multicrustacea</taxon>
        <taxon>Hexanauplia</taxon>
        <taxon>Copepoda</taxon>
        <taxon>Siphonostomatoida</taxon>
        <taxon>Caligidae</taxon>
        <taxon>Lepeophtheirus</taxon>
    </lineage>
</organism>
<proteinExistence type="predicted"/>
<feature type="non-terminal residue" evidence="2">
    <location>
        <position position="118"/>
    </location>
</feature>
<name>A0A0K2TES1_LEPSM</name>
<evidence type="ECO:0000313" key="2">
    <source>
        <dbReference type="EMBL" id="CDW24087.1"/>
    </source>
</evidence>
<accession>A0A0K2TES1</accession>
<evidence type="ECO:0000256" key="1">
    <source>
        <dbReference type="SAM" id="MobiDB-lite"/>
    </source>
</evidence>
<feature type="region of interest" description="Disordered" evidence="1">
    <location>
        <begin position="1"/>
        <end position="28"/>
    </location>
</feature>